<dbReference type="PANTHER" id="PTHR31286:SF99">
    <property type="entry name" value="DUF4283 DOMAIN-CONTAINING PROTEIN"/>
    <property type="match status" value="1"/>
</dbReference>
<gene>
    <name evidence="2" type="ORF">CRG98_009304</name>
</gene>
<dbReference type="EMBL" id="PGOL01000462">
    <property type="protein sequence ID" value="PKI70312.1"/>
    <property type="molecule type" value="Genomic_DNA"/>
</dbReference>
<evidence type="ECO:0000259" key="1">
    <source>
        <dbReference type="Pfam" id="PF14111"/>
    </source>
</evidence>
<comment type="caution">
    <text evidence="2">The sequence shown here is derived from an EMBL/GenBank/DDBJ whole genome shotgun (WGS) entry which is preliminary data.</text>
</comment>
<dbReference type="STRING" id="22663.A0A2I0KPA3"/>
<name>A0A2I0KPA3_PUNGR</name>
<reference evidence="2 3" key="1">
    <citation type="submission" date="2017-11" db="EMBL/GenBank/DDBJ databases">
        <title>De-novo sequencing of pomegranate (Punica granatum L.) genome.</title>
        <authorList>
            <person name="Akparov Z."/>
            <person name="Amiraslanov A."/>
            <person name="Hajiyeva S."/>
            <person name="Abbasov M."/>
            <person name="Kaur K."/>
            <person name="Hamwieh A."/>
            <person name="Solovyev V."/>
            <person name="Salamov A."/>
            <person name="Braich B."/>
            <person name="Kosarev P."/>
            <person name="Mahmoud A."/>
            <person name="Hajiyev E."/>
            <person name="Babayeva S."/>
            <person name="Izzatullayeva V."/>
            <person name="Mammadov A."/>
            <person name="Mammadov A."/>
            <person name="Sharifova S."/>
            <person name="Ojaghi J."/>
            <person name="Eynullazada K."/>
            <person name="Bayramov B."/>
            <person name="Abdulazimova A."/>
            <person name="Shahmuradov I."/>
        </authorList>
    </citation>
    <scope>NUCLEOTIDE SEQUENCE [LARGE SCALE GENOMIC DNA]</scope>
    <source>
        <strain evidence="3">cv. AG2017</strain>
        <tissue evidence="2">Leaf</tissue>
    </source>
</reference>
<dbReference type="AlphaFoldDB" id="A0A2I0KPA3"/>
<evidence type="ECO:0000313" key="3">
    <source>
        <dbReference type="Proteomes" id="UP000233551"/>
    </source>
</evidence>
<sequence length="457" mass="51267">MVDFTNKLCPKFLVTETELEFFHEAWRDSLIIKVGEKLGYTILKRCLLQLWMPKGDFILIDLSNDYFIKFSAREDRDHALSDGPWTVQGHFVTVREWVPDFQPNVAKIDRVAVWVHIPNLPIEYQNETILQRMGYGLVRPLKIDRNTVNSTSGLVIGKRPVSRVQWIFKKTVPTDIAKNEVPEVIVQVGASTDGISSPDAASVASAMVNDGPSSFGPWMIAHVEEDCPSSLAVKDASIMEGKVFDDREPGGGLPKVDGADGSLMEFLPETPAVAIDMDVSMNRDIYSHGQLMGISDSLCYSTFVVEKLRVYSKEKVDADAFSGVVRSLCGKGLKYGIMIESLRGWIELWAAQLSLKCRYLLIGTLILSYQGLRLSFRHSCKRYWHNKRSYGFKSRSVNGDEGIVIRGSFGSEIGWWPYDIRFAKGIGWEAGSCGRRIFMNAVKPGRRQVIINMSAFG</sequence>
<accession>A0A2I0KPA3</accession>
<organism evidence="2 3">
    <name type="scientific">Punica granatum</name>
    <name type="common">Pomegranate</name>
    <dbReference type="NCBI Taxonomy" id="22663"/>
    <lineage>
        <taxon>Eukaryota</taxon>
        <taxon>Viridiplantae</taxon>
        <taxon>Streptophyta</taxon>
        <taxon>Embryophyta</taxon>
        <taxon>Tracheophyta</taxon>
        <taxon>Spermatophyta</taxon>
        <taxon>Magnoliopsida</taxon>
        <taxon>eudicotyledons</taxon>
        <taxon>Gunneridae</taxon>
        <taxon>Pentapetalae</taxon>
        <taxon>rosids</taxon>
        <taxon>malvids</taxon>
        <taxon>Myrtales</taxon>
        <taxon>Lythraceae</taxon>
        <taxon>Punica</taxon>
    </lineage>
</organism>
<feature type="domain" description="DUF4283" evidence="1">
    <location>
        <begin position="24"/>
        <end position="104"/>
    </location>
</feature>
<dbReference type="Pfam" id="PF14111">
    <property type="entry name" value="DUF4283"/>
    <property type="match status" value="1"/>
</dbReference>
<dbReference type="PANTHER" id="PTHR31286">
    <property type="entry name" value="GLYCINE-RICH CELL WALL STRUCTURAL PROTEIN 1.8-LIKE"/>
    <property type="match status" value="1"/>
</dbReference>
<dbReference type="Proteomes" id="UP000233551">
    <property type="component" value="Unassembled WGS sequence"/>
</dbReference>
<dbReference type="InterPro" id="IPR025558">
    <property type="entry name" value="DUF4283"/>
</dbReference>
<dbReference type="InterPro" id="IPR040256">
    <property type="entry name" value="At4g02000-like"/>
</dbReference>
<evidence type="ECO:0000313" key="2">
    <source>
        <dbReference type="EMBL" id="PKI70312.1"/>
    </source>
</evidence>
<proteinExistence type="predicted"/>
<protein>
    <recommendedName>
        <fullName evidence="1">DUF4283 domain-containing protein</fullName>
    </recommendedName>
</protein>
<keyword evidence="3" id="KW-1185">Reference proteome</keyword>